<feature type="chain" id="PRO_5043774644" description="Cadherin domain-containing protein" evidence="11">
    <location>
        <begin position="22"/>
        <end position="1145"/>
    </location>
</feature>
<dbReference type="InterPro" id="IPR002126">
    <property type="entry name" value="Cadherin-like_dom"/>
</dbReference>
<reference evidence="13" key="1">
    <citation type="submission" date="2024-06" db="EMBL/GenBank/DDBJ databases">
        <authorList>
            <person name="Liu X."/>
            <person name="Lenzi L."/>
            <person name="Haldenby T S."/>
            <person name="Uol C."/>
        </authorList>
    </citation>
    <scope>NUCLEOTIDE SEQUENCE</scope>
</reference>
<dbReference type="Proteomes" id="UP001497525">
    <property type="component" value="Unassembled WGS sequence"/>
</dbReference>
<dbReference type="EMBL" id="CAXLJL010000014">
    <property type="protein sequence ID" value="CAL5129731.1"/>
    <property type="molecule type" value="Genomic_DNA"/>
</dbReference>
<keyword evidence="8" id="KW-0325">Glycoprotein</keyword>
<evidence type="ECO:0000259" key="12">
    <source>
        <dbReference type="PROSITE" id="PS50268"/>
    </source>
</evidence>
<feature type="domain" description="Cadherin" evidence="12">
    <location>
        <begin position="191"/>
        <end position="309"/>
    </location>
</feature>
<feature type="domain" description="Cadherin" evidence="12">
    <location>
        <begin position="313"/>
        <end position="430"/>
    </location>
</feature>
<dbReference type="GO" id="GO:0005886">
    <property type="term" value="C:plasma membrane"/>
    <property type="evidence" value="ECO:0007669"/>
    <property type="project" value="InterPro"/>
</dbReference>
<feature type="transmembrane region" description="Helical" evidence="10">
    <location>
        <begin position="994"/>
        <end position="1017"/>
    </location>
</feature>
<gene>
    <name evidence="13" type="ORF">CDAUBV1_LOCUS804</name>
</gene>
<evidence type="ECO:0000256" key="7">
    <source>
        <dbReference type="ARBA" id="ARBA00023136"/>
    </source>
</evidence>
<name>A0AAV2T078_CALDB</name>
<sequence>MKSAIHVQAFILFCCANYAWSQTTLEKSSKNPPKLHYIIQEEVGIHTFVGNLLKDTTRLNFPMKDKLLNRPNATFSFYEINKNQQDQFELDSDSGDLYTRQRIDREALCPKSQVPLLLDGKWSDSVPLATKHDLEKVRDLSRVDTTKCLLEFAVICKLRDSKEDLWIPLVIDVEDIDDNPPIFLEKYSADWNGKHTVLMSEDTQVGYKIPLPYAYDSDIGLNARVSYKIQNSSNAAEISDQFSIRVETFRSLETPSVPNLVLLKQLDYETKREYNFELVACGALKLADKCSNLPVRALVVDVNDNSPIITYPPRNLHEITISEALPIGALLLKLEAKDADSGEAGRVSFSLEPDQDIRTAKDEFGRTGSLFQLRIDEHSGEIRLSSTLSSRRTPLIQATVYARDNGVPSRSDSARLLIHVSDTNNHAPEIKIRRVGCNPKDSKLNEISISSSVEQGDHVCLIIVSDEDLGQNGDVECHSDPVDNALGRDYGLSFRLVSTGKVSGRHLYVLQVEREASQVVVTNADIKEITWKSDHHPFSTLMITCSDQGKPYALTSSVSVKIQLVSSYEQELCFDQKSYQITLPESDKPVENLMRFQLQELANGIRFTIQKTDSTNDIKPCQQLAIDSVSGDLSAPHGLDRELASTIHCLVTAAEYRGGQIVRSTTTDLIVNVTDINDNAPTLNSKQVLSGLSVVEWDGYSENYAHQLVYPYVVGKIIATDPDAGENGTISYRIESVVAERSDHVDPVSETILPKFDIDPDTGEVSLTREHHILIDREQVRAYQLRLVLEDRGLVPKRSAVHNLKVHVIDVNDNPPQWTTKKLPSFSTKPESFGAVPLDIKWRSVQSAGGNEFISALKATDLDQGENAQLIYAKLPLDQLPGHASNGKLAVPDPALEIYPSGHMRLWTDHFKLNEDYVVGVIVQDSGVTRRLQTAGYFYIRFPLKEINYSSLKKLEFELPRDKEDSGDSAVKTGQLSFFSSTKGLPITGERFKFILIILLCSGTVVILVSGAVILLLSRQKPFLRRHEHVNSCKLASDKANHSPKCPDTSLLSPSNACHTNGDVTHSETRIINAENLFSTVYSPSKQNYFGTITSPPAPPRLNMNSFESSDSIYYPASNPQWQPCTFTNNTATPGPTVSPYKNFI</sequence>
<dbReference type="AlphaFoldDB" id="A0AAV2T078"/>
<evidence type="ECO:0000313" key="13">
    <source>
        <dbReference type="EMBL" id="CAL5129731.1"/>
    </source>
</evidence>
<dbReference type="PROSITE" id="PS00232">
    <property type="entry name" value="CADHERIN_1"/>
    <property type="match status" value="2"/>
</dbReference>
<keyword evidence="11" id="KW-0732">Signal</keyword>
<keyword evidence="7 10" id="KW-0472">Membrane</keyword>
<evidence type="ECO:0000256" key="9">
    <source>
        <dbReference type="PROSITE-ProRule" id="PRU00043"/>
    </source>
</evidence>
<keyword evidence="5" id="KW-0130">Cell adhesion</keyword>
<keyword evidence="2 10" id="KW-0812">Transmembrane</keyword>
<dbReference type="GO" id="GO:0005509">
    <property type="term" value="F:calcium ion binding"/>
    <property type="evidence" value="ECO:0007669"/>
    <property type="project" value="UniProtKB-UniRule"/>
</dbReference>
<dbReference type="InterPro" id="IPR013164">
    <property type="entry name" value="Cadherin_N"/>
</dbReference>
<dbReference type="SMART" id="SM00112">
    <property type="entry name" value="CA"/>
    <property type="match status" value="5"/>
</dbReference>
<evidence type="ECO:0000256" key="8">
    <source>
        <dbReference type="ARBA" id="ARBA00023180"/>
    </source>
</evidence>
<proteinExistence type="predicted"/>
<evidence type="ECO:0000256" key="11">
    <source>
        <dbReference type="SAM" id="SignalP"/>
    </source>
</evidence>
<evidence type="ECO:0000256" key="10">
    <source>
        <dbReference type="SAM" id="Phobius"/>
    </source>
</evidence>
<evidence type="ECO:0000256" key="3">
    <source>
        <dbReference type="ARBA" id="ARBA00022737"/>
    </source>
</evidence>
<evidence type="ECO:0000313" key="14">
    <source>
        <dbReference type="Proteomes" id="UP001497525"/>
    </source>
</evidence>
<dbReference type="InterPro" id="IPR015919">
    <property type="entry name" value="Cadherin-like_sf"/>
</dbReference>
<comment type="subcellular location">
    <subcellularLocation>
        <location evidence="1">Membrane</location>
        <topology evidence="1">Single-pass membrane protein</topology>
    </subcellularLocation>
</comment>
<dbReference type="InterPro" id="IPR020894">
    <property type="entry name" value="Cadherin_CS"/>
</dbReference>
<dbReference type="CDD" id="cd11304">
    <property type="entry name" value="Cadherin_repeat"/>
    <property type="match status" value="4"/>
</dbReference>
<dbReference type="SUPFAM" id="SSF49313">
    <property type="entry name" value="Cadherin-like"/>
    <property type="match status" value="4"/>
</dbReference>
<evidence type="ECO:0000256" key="1">
    <source>
        <dbReference type="ARBA" id="ARBA00004167"/>
    </source>
</evidence>
<feature type="domain" description="Cadherin" evidence="12">
    <location>
        <begin position="714"/>
        <end position="818"/>
    </location>
</feature>
<feature type="signal peptide" evidence="11">
    <location>
        <begin position="1"/>
        <end position="21"/>
    </location>
</feature>
<dbReference type="PROSITE" id="PS50268">
    <property type="entry name" value="CADHERIN_2"/>
    <property type="match status" value="5"/>
</dbReference>
<keyword evidence="3" id="KW-0677">Repeat</keyword>
<dbReference type="Pfam" id="PF00028">
    <property type="entry name" value="Cadherin"/>
    <property type="match status" value="3"/>
</dbReference>
<protein>
    <recommendedName>
        <fullName evidence="12">Cadherin domain-containing protein</fullName>
    </recommendedName>
</protein>
<dbReference type="PRINTS" id="PR00205">
    <property type="entry name" value="CADHERIN"/>
</dbReference>
<feature type="domain" description="Cadherin" evidence="12">
    <location>
        <begin position="575"/>
        <end position="683"/>
    </location>
</feature>
<dbReference type="PANTHER" id="PTHR24028:SF146">
    <property type="entry name" value="CADHERIN 96CB, ISOFORM D-RELATED"/>
    <property type="match status" value="1"/>
</dbReference>
<evidence type="ECO:0000256" key="5">
    <source>
        <dbReference type="ARBA" id="ARBA00022889"/>
    </source>
</evidence>
<keyword evidence="6 10" id="KW-1133">Transmembrane helix</keyword>
<evidence type="ECO:0000256" key="6">
    <source>
        <dbReference type="ARBA" id="ARBA00022989"/>
    </source>
</evidence>
<dbReference type="PANTHER" id="PTHR24028">
    <property type="entry name" value="CADHERIN-87A"/>
    <property type="match status" value="1"/>
</dbReference>
<evidence type="ECO:0000256" key="4">
    <source>
        <dbReference type="ARBA" id="ARBA00022837"/>
    </source>
</evidence>
<keyword evidence="4 9" id="KW-0106">Calcium</keyword>
<organism evidence="13 14">
    <name type="scientific">Calicophoron daubneyi</name>
    <name type="common">Rumen fluke</name>
    <name type="synonym">Paramphistomum daubneyi</name>
    <dbReference type="NCBI Taxonomy" id="300641"/>
    <lineage>
        <taxon>Eukaryota</taxon>
        <taxon>Metazoa</taxon>
        <taxon>Spiralia</taxon>
        <taxon>Lophotrochozoa</taxon>
        <taxon>Platyhelminthes</taxon>
        <taxon>Trematoda</taxon>
        <taxon>Digenea</taxon>
        <taxon>Plagiorchiida</taxon>
        <taxon>Pronocephalata</taxon>
        <taxon>Paramphistomoidea</taxon>
        <taxon>Paramphistomidae</taxon>
        <taxon>Calicophoron</taxon>
    </lineage>
</organism>
<dbReference type="Gene3D" id="2.60.40.60">
    <property type="entry name" value="Cadherins"/>
    <property type="match status" value="6"/>
</dbReference>
<dbReference type="GO" id="GO:0007156">
    <property type="term" value="P:homophilic cell adhesion via plasma membrane adhesion molecules"/>
    <property type="evidence" value="ECO:0007669"/>
    <property type="project" value="InterPro"/>
</dbReference>
<feature type="domain" description="Cadherin" evidence="12">
    <location>
        <begin position="31"/>
        <end position="183"/>
    </location>
</feature>
<evidence type="ECO:0000256" key="2">
    <source>
        <dbReference type="ARBA" id="ARBA00022692"/>
    </source>
</evidence>
<comment type="caution">
    <text evidence="13">The sequence shown here is derived from an EMBL/GenBank/DDBJ whole genome shotgun (WGS) entry which is preliminary data.</text>
</comment>
<dbReference type="InterPro" id="IPR050174">
    <property type="entry name" value="Protocadherin/Cadherin-CA"/>
</dbReference>
<accession>A0AAV2T078</accession>
<dbReference type="Pfam" id="PF08266">
    <property type="entry name" value="Cadherin_2"/>
    <property type="match status" value="1"/>
</dbReference>